<dbReference type="PATRIC" id="fig|1379739.3.peg.665"/>
<keyword evidence="4 6" id="KW-1133">Transmembrane helix</keyword>
<dbReference type="HOGENOM" id="CLU_007352_0_0_9"/>
<feature type="transmembrane region" description="Helical" evidence="6">
    <location>
        <begin position="548"/>
        <end position="568"/>
    </location>
</feature>
<dbReference type="AlphaFoldDB" id="A0A0D1BZ20"/>
<dbReference type="InterPro" id="IPR000731">
    <property type="entry name" value="SSD"/>
</dbReference>
<feature type="domain" description="SSD" evidence="7">
    <location>
        <begin position="556"/>
        <end position="675"/>
    </location>
</feature>
<dbReference type="Proteomes" id="UP000032250">
    <property type="component" value="Unassembled WGS sequence"/>
</dbReference>
<accession>A0A0D1BZ20</accession>
<feature type="transmembrane region" description="Helical" evidence="6">
    <location>
        <begin position="203"/>
        <end position="223"/>
    </location>
</feature>
<dbReference type="SUPFAM" id="SSF82866">
    <property type="entry name" value="Multidrug efflux transporter AcrB transmembrane domain"/>
    <property type="match status" value="2"/>
</dbReference>
<feature type="transmembrane region" description="Helical" evidence="6">
    <location>
        <begin position="356"/>
        <end position="373"/>
    </location>
</feature>
<dbReference type="Pfam" id="PF03176">
    <property type="entry name" value="MMPL"/>
    <property type="match status" value="2"/>
</dbReference>
<evidence type="ECO:0000256" key="5">
    <source>
        <dbReference type="ARBA" id="ARBA00023136"/>
    </source>
</evidence>
<name>A0A0D1BZ20_CLOBO</name>
<feature type="transmembrane region" description="Helical" evidence="6">
    <location>
        <begin position="303"/>
        <end position="329"/>
    </location>
</feature>
<feature type="transmembrane region" description="Helical" evidence="6">
    <location>
        <begin position="524"/>
        <end position="541"/>
    </location>
</feature>
<dbReference type="Gene3D" id="1.20.1640.10">
    <property type="entry name" value="Multidrug efflux transporter AcrB transmembrane domain"/>
    <property type="match status" value="2"/>
</dbReference>
<dbReference type="OrthoDB" id="9782006at2"/>
<dbReference type="PROSITE" id="PS50156">
    <property type="entry name" value="SSD"/>
    <property type="match status" value="1"/>
</dbReference>
<evidence type="ECO:0000256" key="2">
    <source>
        <dbReference type="ARBA" id="ARBA00022475"/>
    </source>
</evidence>
<comment type="caution">
    <text evidence="8">The sequence shown here is derived from an EMBL/GenBank/DDBJ whole genome shotgun (WGS) entry which is preliminary data.</text>
</comment>
<dbReference type="GO" id="GO:0005886">
    <property type="term" value="C:plasma membrane"/>
    <property type="evidence" value="ECO:0007669"/>
    <property type="project" value="UniProtKB-SubCell"/>
</dbReference>
<evidence type="ECO:0000313" key="8">
    <source>
        <dbReference type="EMBL" id="KIS25337.1"/>
    </source>
</evidence>
<gene>
    <name evidence="8" type="ORF">N495_01795</name>
</gene>
<comment type="subcellular location">
    <subcellularLocation>
        <location evidence="1">Cell membrane</location>
        <topology evidence="1">Multi-pass membrane protein</topology>
    </subcellularLocation>
</comment>
<dbReference type="EMBL" id="JXSU01000006">
    <property type="protein sequence ID" value="KIS25337.1"/>
    <property type="molecule type" value="Genomic_DNA"/>
</dbReference>
<dbReference type="PANTHER" id="PTHR33406">
    <property type="entry name" value="MEMBRANE PROTEIN MJ1562-RELATED"/>
    <property type="match status" value="1"/>
</dbReference>
<sequence length="701" mass="77548">MIPVKKFGKFITEKRVLVLIVAIALLIPSFYGMAKTKINYDILSYLPEQLDTVKGQKVLDKTFSSAATSMVVIDNMEAKDIVKIKDKIAKVDGVEKVLWVDDLMDTSIPKEILPDKIKDSFYNKDSTLMIIKFKESPASETTQEAIANVRTHLNKQCFLSGMSAIIKDTKDLSDKETPFYVLTAVALSVVVLMLTMESTLVPFIFLISIGFAVAYNMGTNVLLGEISYITKALAAVLQLGVTMDYSIFLLHRYEEEKEKFENRNEAMAEAVSNTITAIGGSSLTTIAGFLALCAMNLTLGKDIGLVMAKGVVLGVISTVTILPAFILYFDKAIHKYTHKTILPEFNKTAGLVTKKYKLFIIIFLIAFLPAVYGEKNAKVYYNLDETLPKDMQSIVALNKLKDNYNMTTTHFIIVRDKVKPYEIKEMVEKIEKVDGIGKVLSYDKIIGSAVPESFLPQEVKDTFKKGGYNLIIANSEYKAARDEENAQITEINKIVKNYDKEAMIAGEGPLTKDLIEIADKDFKNVSYVSILAIFAIIFFVFKSVSIPVILVSAIQLAIFINMGIPFYTGTEIPFVASIVIGTIQLGATVDYAILMTNRFKEELGYGHDKFEAMKISIQGSAKSIITSSLTFFSATAGVAIVSKMELIDSLCILMARGAIISMFVTVFILPSILIVAEPIIAKTTKGWRKSNTAKEANKMSA</sequence>
<protein>
    <submittedName>
        <fullName evidence="8">Antibiotic ABC transporter permease</fullName>
    </submittedName>
</protein>
<feature type="transmembrane region" description="Helical" evidence="6">
    <location>
        <begin position="271"/>
        <end position="297"/>
    </location>
</feature>
<feature type="transmembrane region" description="Helical" evidence="6">
    <location>
        <begin position="653"/>
        <end position="680"/>
    </location>
</feature>
<keyword evidence="2" id="KW-1003">Cell membrane</keyword>
<evidence type="ECO:0000256" key="1">
    <source>
        <dbReference type="ARBA" id="ARBA00004651"/>
    </source>
</evidence>
<organism evidence="8 9">
    <name type="scientific">Clostridium botulinum B2 450</name>
    <dbReference type="NCBI Taxonomy" id="1379739"/>
    <lineage>
        <taxon>Bacteria</taxon>
        <taxon>Bacillati</taxon>
        <taxon>Bacillota</taxon>
        <taxon>Clostridia</taxon>
        <taxon>Eubacteriales</taxon>
        <taxon>Clostridiaceae</taxon>
        <taxon>Clostridium</taxon>
    </lineage>
</organism>
<feature type="transmembrane region" description="Helical" evidence="6">
    <location>
        <begin position="179"/>
        <end position="196"/>
    </location>
</feature>
<dbReference type="InterPro" id="IPR004869">
    <property type="entry name" value="MMPL_dom"/>
</dbReference>
<feature type="transmembrane region" description="Helical" evidence="6">
    <location>
        <begin position="574"/>
        <end position="594"/>
    </location>
</feature>
<evidence type="ECO:0000256" key="3">
    <source>
        <dbReference type="ARBA" id="ARBA00022692"/>
    </source>
</evidence>
<reference evidence="8 9" key="1">
    <citation type="submission" date="2014-06" db="EMBL/GenBank/DDBJ databases">
        <title>Genome characterization of distinct group I Clostridium botulinum lineages.</title>
        <authorList>
            <person name="Giordani F."/>
            <person name="Anselmo A."/>
            <person name="Fillo S."/>
            <person name="Palozzi A.M."/>
            <person name="Fortunato A."/>
            <person name="Gentile B."/>
            <person name="Ciammaruconi A."/>
            <person name="Anniballi F."/>
            <person name="De Medici D."/>
            <person name="Lista F."/>
        </authorList>
    </citation>
    <scope>NUCLEOTIDE SEQUENCE [LARGE SCALE GENOMIC DNA]</scope>
    <source>
        <strain evidence="8 9">B2 450</strain>
    </source>
</reference>
<proteinExistence type="predicted"/>
<keyword evidence="5 6" id="KW-0472">Membrane</keyword>
<evidence type="ECO:0000256" key="6">
    <source>
        <dbReference type="SAM" id="Phobius"/>
    </source>
</evidence>
<evidence type="ECO:0000313" key="9">
    <source>
        <dbReference type="Proteomes" id="UP000032250"/>
    </source>
</evidence>
<evidence type="ECO:0000259" key="7">
    <source>
        <dbReference type="PROSITE" id="PS50156"/>
    </source>
</evidence>
<dbReference type="InterPro" id="IPR050545">
    <property type="entry name" value="Mycobact_MmpL"/>
</dbReference>
<evidence type="ECO:0000256" key="4">
    <source>
        <dbReference type="ARBA" id="ARBA00022989"/>
    </source>
</evidence>
<feature type="transmembrane region" description="Helical" evidence="6">
    <location>
        <begin position="623"/>
        <end position="641"/>
    </location>
</feature>
<keyword evidence="3 6" id="KW-0812">Transmembrane</keyword>
<dbReference type="PANTHER" id="PTHR33406:SF13">
    <property type="entry name" value="MEMBRANE PROTEIN YDFJ"/>
    <property type="match status" value="1"/>
</dbReference>